<dbReference type="Proteomes" id="UP000002009">
    <property type="component" value="Chromosome 11"/>
</dbReference>
<dbReference type="InterPro" id="IPR011990">
    <property type="entry name" value="TPR-like_helical_dom_sf"/>
</dbReference>
<accession>C1EDX0</accession>
<feature type="region of interest" description="Disordered" evidence="6">
    <location>
        <begin position="326"/>
        <end position="368"/>
    </location>
</feature>
<dbReference type="PANTHER" id="PTHR17204:SF25">
    <property type="entry name" value="RRM DOMAIN-CONTAINING PROTEIN"/>
    <property type="match status" value="1"/>
</dbReference>
<feature type="non-terminal residue" evidence="8">
    <location>
        <position position="561"/>
    </location>
</feature>
<proteinExistence type="predicted"/>
<sequence>MLVMRRLTRTRVVFRGAPRRYQQLVRFTYAAFALAGRPRFFFSGSALAGVPPLSVTIVASNDLTFFFSSSSSFSAAFRSFAADCGAITTGVAIFFGLPGVPFGFGVPAAEFGVFGGLPRPLFGVGVAAGFATGVAFGVVAVFGGRPRGFGVPSAAGFLGGRPRGLLAGDDNWAVPALRFLSAVLFNVFTNAPSGASSSSGKGTLATAASASKVFLFLLPGGRPRGIVGWRARDNLNINCPPPCASRVSFLGYTSPNSIVASKSRSRLKHKGGSIFIFTIKSPIKAATNGHRTLSCMSGRSDAPTGVGCFHRLSLRVHNTMAPEEDAAMEDADPENVSGASDDDSDSASEDDSDSGSDSDEGDEDVAMPDESAMAKIMKLERRLESDPGDYGAHVQLCASLREWPSLRRRLRDAREAFAERFPLNETQWREWISDEVRATKGRRKRRGKVVGALFERAVADYQSVALWLGYAEFSLDQGWDVPARRSLYERALELAGLHFVDGHKIWAAYRAFELSKLELDAKNDPPAVAKQEETVRALLRRQLAVPHAQLDETLAACERWE</sequence>
<dbReference type="Pfam" id="PF23240">
    <property type="entry name" value="HAT_PRP39_N"/>
    <property type="match status" value="1"/>
</dbReference>
<evidence type="ECO:0000256" key="1">
    <source>
        <dbReference type="ARBA" id="ARBA00004123"/>
    </source>
</evidence>
<feature type="transmembrane region" description="Helical" evidence="7">
    <location>
        <begin position="120"/>
        <end position="142"/>
    </location>
</feature>
<dbReference type="KEGG" id="mis:MICPUN_53344"/>
<keyword evidence="5" id="KW-0539">Nucleus</keyword>
<keyword evidence="7" id="KW-0472">Membrane</keyword>
<name>C1EDX0_MICCC</name>
<keyword evidence="4" id="KW-0508">mRNA splicing</keyword>
<dbReference type="OrthoDB" id="360390at2759"/>
<dbReference type="AlphaFoldDB" id="C1EDX0"/>
<keyword evidence="9" id="KW-1185">Reference proteome</keyword>
<dbReference type="GO" id="GO:0008380">
    <property type="term" value="P:RNA splicing"/>
    <property type="evidence" value="ECO:0007669"/>
    <property type="project" value="UniProtKB-KW"/>
</dbReference>
<dbReference type="STRING" id="296587.C1EDX0"/>
<keyword evidence="7" id="KW-0812">Transmembrane</keyword>
<evidence type="ECO:0000313" key="9">
    <source>
        <dbReference type="Proteomes" id="UP000002009"/>
    </source>
</evidence>
<evidence type="ECO:0000256" key="3">
    <source>
        <dbReference type="ARBA" id="ARBA00022737"/>
    </source>
</evidence>
<feature type="transmembrane region" description="Helical" evidence="7">
    <location>
        <begin position="46"/>
        <end position="68"/>
    </location>
</feature>
<dbReference type="GO" id="GO:0006397">
    <property type="term" value="P:mRNA processing"/>
    <property type="evidence" value="ECO:0007669"/>
    <property type="project" value="UniProtKB-KW"/>
</dbReference>
<dbReference type="GO" id="GO:0005634">
    <property type="term" value="C:nucleus"/>
    <property type="evidence" value="ECO:0007669"/>
    <property type="project" value="UniProtKB-SubCell"/>
</dbReference>
<evidence type="ECO:0000256" key="2">
    <source>
        <dbReference type="ARBA" id="ARBA00022664"/>
    </source>
</evidence>
<dbReference type="RefSeq" id="XP_002505179.1">
    <property type="nucleotide sequence ID" value="XM_002505133.1"/>
</dbReference>
<evidence type="ECO:0000256" key="7">
    <source>
        <dbReference type="SAM" id="Phobius"/>
    </source>
</evidence>
<evidence type="ECO:0000313" key="8">
    <source>
        <dbReference type="EMBL" id="ACO66437.1"/>
    </source>
</evidence>
<reference evidence="8 9" key="1">
    <citation type="journal article" date="2009" name="Science">
        <title>Green evolution and dynamic adaptations revealed by genomes of the marine picoeukaryotes Micromonas.</title>
        <authorList>
            <person name="Worden A.Z."/>
            <person name="Lee J.H."/>
            <person name="Mock T."/>
            <person name="Rouze P."/>
            <person name="Simmons M.P."/>
            <person name="Aerts A.L."/>
            <person name="Allen A.E."/>
            <person name="Cuvelier M.L."/>
            <person name="Derelle E."/>
            <person name="Everett M.V."/>
            <person name="Foulon E."/>
            <person name="Grimwood J."/>
            <person name="Gundlach H."/>
            <person name="Henrissat B."/>
            <person name="Napoli C."/>
            <person name="McDonald S.M."/>
            <person name="Parker M.S."/>
            <person name="Rombauts S."/>
            <person name="Salamov A."/>
            <person name="Von Dassow P."/>
            <person name="Badger J.H."/>
            <person name="Coutinho P.M."/>
            <person name="Demir E."/>
            <person name="Dubchak I."/>
            <person name="Gentemann C."/>
            <person name="Eikrem W."/>
            <person name="Gready J.E."/>
            <person name="John U."/>
            <person name="Lanier W."/>
            <person name="Lindquist E.A."/>
            <person name="Lucas S."/>
            <person name="Mayer K.F."/>
            <person name="Moreau H."/>
            <person name="Not F."/>
            <person name="Otillar R."/>
            <person name="Panaud O."/>
            <person name="Pangilinan J."/>
            <person name="Paulsen I."/>
            <person name="Piegu B."/>
            <person name="Poliakov A."/>
            <person name="Robbens S."/>
            <person name="Schmutz J."/>
            <person name="Toulza E."/>
            <person name="Wyss T."/>
            <person name="Zelensky A."/>
            <person name="Zhou K."/>
            <person name="Armbrust E.V."/>
            <person name="Bhattacharya D."/>
            <person name="Goodenough U.W."/>
            <person name="Van de Peer Y."/>
            <person name="Grigoriev I.V."/>
        </authorList>
    </citation>
    <scope>NUCLEOTIDE SEQUENCE [LARGE SCALE GENOMIC DNA]</scope>
    <source>
        <strain evidence="9">RCC299 / NOUM17</strain>
    </source>
</reference>
<dbReference type="GeneID" id="8247601"/>
<gene>
    <name evidence="8" type="ORF">MICPUN_53344</name>
</gene>
<keyword evidence="2" id="KW-0507">mRNA processing</keyword>
<dbReference type="PANTHER" id="PTHR17204">
    <property type="entry name" value="PRE-MRNA PROCESSING PROTEIN PRP39-RELATED"/>
    <property type="match status" value="1"/>
</dbReference>
<evidence type="ECO:0000256" key="5">
    <source>
        <dbReference type="ARBA" id="ARBA00023242"/>
    </source>
</evidence>
<comment type="subcellular location">
    <subcellularLocation>
        <location evidence="1">Nucleus</location>
    </subcellularLocation>
</comment>
<protein>
    <submittedName>
        <fullName evidence="8">Uncharacterized protein</fullName>
    </submittedName>
</protein>
<evidence type="ECO:0000256" key="6">
    <source>
        <dbReference type="SAM" id="MobiDB-lite"/>
    </source>
</evidence>
<dbReference type="EMBL" id="CP001330">
    <property type="protein sequence ID" value="ACO66437.1"/>
    <property type="molecule type" value="Genomic_DNA"/>
</dbReference>
<keyword evidence="3" id="KW-0677">Repeat</keyword>
<keyword evidence="7" id="KW-1133">Transmembrane helix</keyword>
<evidence type="ECO:0000256" key="4">
    <source>
        <dbReference type="ARBA" id="ARBA00023187"/>
    </source>
</evidence>
<dbReference type="SUPFAM" id="SSF48452">
    <property type="entry name" value="TPR-like"/>
    <property type="match status" value="1"/>
</dbReference>
<dbReference type="Gene3D" id="1.25.40.10">
    <property type="entry name" value="Tetratricopeptide repeat domain"/>
    <property type="match status" value="1"/>
</dbReference>
<feature type="transmembrane region" description="Helical" evidence="7">
    <location>
        <begin position="80"/>
        <end position="100"/>
    </location>
</feature>
<organism evidence="8 9">
    <name type="scientific">Micromonas commoda (strain RCC299 / NOUM17 / CCMP2709)</name>
    <name type="common">Picoplanktonic green alga</name>
    <dbReference type="NCBI Taxonomy" id="296587"/>
    <lineage>
        <taxon>Eukaryota</taxon>
        <taxon>Viridiplantae</taxon>
        <taxon>Chlorophyta</taxon>
        <taxon>Mamiellophyceae</taxon>
        <taxon>Mamiellales</taxon>
        <taxon>Mamiellaceae</taxon>
        <taxon>Micromonas</taxon>
    </lineage>
</organism>
<feature type="compositionally biased region" description="Acidic residues" evidence="6">
    <location>
        <begin position="340"/>
        <end position="367"/>
    </location>
</feature>
<dbReference type="InParanoid" id="C1EDX0"/>
<dbReference type="eggNOG" id="KOG0128">
    <property type="taxonomic scope" value="Eukaryota"/>
</dbReference>